<dbReference type="EMBL" id="KZ857514">
    <property type="protein sequence ID" value="RDX41393.1"/>
    <property type="molecule type" value="Genomic_DNA"/>
</dbReference>
<protein>
    <submittedName>
        <fullName evidence="2">Uncharacterized protein</fullName>
    </submittedName>
</protein>
<accession>A0A371CM89</accession>
<evidence type="ECO:0000313" key="3">
    <source>
        <dbReference type="Proteomes" id="UP000256964"/>
    </source>
</evidence>
<gene>
    <name evidence="2" type="ORF">OH76DRAFT_1489539</name>
</gene>
<dbReference type="AlphaFoldDB" id="A0A371CM89"/>
<reference evidence="2 3" key="1">
    <citation type="journal article" date="2018" name="Biotechnol. Biofuels">
        <title>Integrative visual omics of the white-rot fungus Polyporus brumalis exposes the biotechnological potential of its oxidative enzymes for delignifying raw plant biomass.</title>
        <authorList>
            <person name="Miyauchi S."/>
            <person name="Rancon A."/>
            <person name="Drula E."/>
            <person name="Hage H."/>
            <person name="Chaduli D."/>
            <person name="Favel A."/>
            <person name="Grisel S."/>
            <person name="Henrissat B."/>
            <person name="Herpoel-Gimbert I."/>
            <person name="Ruiz-Duenas F.J."/>
            <person name="Chevret D."/>
            <person name="Hainaut M."/>
            <person name="Lin J."/>
            <person name="Wang M."/>
            <person name="Pangilinan J."/>
            <person name="Lipzen A."/>
            <person name="Lesage-Meessen L."/>
            <person name="Navarro D."/>
            <person name="Riley R."/>
            <person name="Grigoriev I.V."/>
            <person name="Zhou S."/>
            <person name="Raouche S."/>
            <person name="Rosso M.N."/>
        </authorList>
    </citation>
    <scope>NUCLEOTIDE SEQUENCE [LARGE SCALE GENOMIC DNA]</scope>
    <source>
        <strain evidence="2 3">BRFM 1820</strain>
    </source>
</reference>
<proteinExistence type="predicted"/>
<keyword evidence="3" id="KW-1185">Reference proteome</keyword>
<feature type="compositionally biased region" description="Acidic residues" evidence="1">
    <location>
        <begin position="89"/>
        <end position="105"/>
    </location>
</feature>
<organism evidence="2 3">
    <name type="scientific">Lentinus brumalis</name>
    <dbReference type="NCBI Taxonomy" id="2498619"/>
    <lineage>
        <taxon>Eukaryota</taxon>
        <taxon>Fungi</taxon>
        <taxon>Dikarya</taxon>
        <taxon>Basidiomycota</taxon>
        <taxon>Agaricomycotina</taxon>
        <taxon>Agaricomycetes</taxon>
        <taxon>Polyporales</taxon>
        <taxon>Polyporaceae</taxon>
        <taxon>Lentinus</taxon>
    </lineage>
</organism>
<sequence length="183" mass="19404">MPHAAPPSRTRSRPPASPGPPAHAPAYVPRASLPASPSSRPRRFDATPQVPDVVADSFPVPVYDADDNLVPSSPRRWRTGRVVGGEADAATDEEDNGEADNDELDAGAHRWIGSEQRLGAAEEGRGRRTGQTRHAQGLRTGPPSSLFGSAHACCWRGYGALASPPPSHACPEYRCDSAAAARW</sequence>
<evidence type="ECO:0000256" key="1">
    <source>
        <dbReference type="SAM" id="MobiDB-lite"/>
    </source>
</evidence>
<evidence type="ECO:0000313" key="2">
    <source>
        <dbReference type="EMBL" id="RDX41393.1"/>
    </source>
</evidence>
<name>A0A371CM89_9APHY</name>
<dbReference type="Proteomes" id="UP000256964">
    <property type="component" value="Unassembled WGS sequence"/>
</dbReference>
<feature type="region of interest" description="Disordered" evidence="1">
    <location>
        <begin position="1"/>
        <end position="144"/>
    </location>
</feature>
<feature type="compositionally biased region" description="Low complexity" evidence="1">
    <location>
        <begin position="24"/>
        <end position="39"/>
    </location>
</feature>